<evidence type="ECO:0000256" key="1">
    <source>
        <dbReference type="ARBA" id="ARBA00022801"/>
    </source>
</evidence>
<evidence type="ECO:0000259" key="2">
    <source>
        <dbReference type="Pfam" id="PF00857"/>
    </source>
</evidence>
<dbReference type="PANTHER" id="PTHR43540">
    <property type="entry name" value="PEROXYUREIDOACRYLATE/UREIDOACRYLATE AMIDOHYDROLASE-RELATED"/>
    <property type="match status" value="1"/>
</dbReference>
<dbReference type="RefSeq" id="WP_390197569.1">
    <property type="nucleotide sequence ID" value="NZ_JBHMEP010000015.1"/>
</dbReference>
<dbReference type="PANTHER" id="PTHR43540:SF14">
    <property type="entry name" value="ISOCHORISMATASE"/>
    <property type="match status" value="1"/>
</dbReference>
<dbReference type="InterPro" id="IPR050272">
    <property type="entry name" value="Isochorismatase-like_hydrls"/>
</dbReference>
<accession>A0ABV5HV70</accession>
<name>A0ABV5HV70_9VIBR</name>
<evidence type="ECO:0000313" key="3">
    <source>
        <dbReference type="EMBL" id="MFB9137622.1"/>
    </source>
</evidence>
<sequence length="176" mass="19474">MSTALLVIDVQSALFEVEPAPYEGQEVVERINRLTQWAHQQGHCVIFIQHEDAQMGYQTSAWALQHQLILDSRDHYVRKTTPDSFLGTNLSEILAERDVKHLIISGYASEFCVDTTVRRAAALGYTVDLAANAHTTHDKPHASGGQIRQHHNATLSNIGSFGVKIRALDCDAIITG</sequence>
<keyword evidence="1" id="KW-0378">Hydrolase</keyword>
<organism evidence="3 4">
    <name type="scientific">Vibrio olivae</name>
    <dbReference type="NCBI Taxonomy" id="1243002"/>
    <lineage>
        <taxon>Bacteria</taxon>
        <taxon>Pseudomonadati</taxon>
        <taxon>Pseudomonadota</taxon>
        <taxon>Gammaproteobacteria</taxon>
        <taxon>Vibrionales</taxon>
        <taxon>Vibrionaceae</taxon>
        <taxon>Vibrio</taxon>
    </lineage>
</organism>
<comment type="caution">
    <text evidence="3">The sequence shown here is derived from an EMBL/GenBank/DDBJ whole genome shotgun (WGS) entry which is preliminary data.</text>
</comment>
<dbReference type="InterPro" id="IPR036380">
    <property type="entry name" value="Isochorismatase-like_sf"/>
</dbReference>
<protein>
    <submittedName>
        <fullName evidence="3">Isochorismatase family protein</fullName>
    </submittedName>
</protein>
<dbReference type="SUPFAM" id="SSF52499">
    <property type="entry name" value="Isochorismatase-like hydrolases"/>
    <property type="match status" value="1"/>
</dbReference>
<reference evidence="3 4" key="1">
    <citation type="submission" date="2024-09" db="EMBL/GenBank/DDBJ databases">
        <authorList>
            <person name="Sun Q."/>
            <person name="Mori K."/>
        </authorList>
    </citation>
    <scope>NUCLEOTIDE SEQUENCE [LARGE SCALE GENOMIC DNA]</scope>
    <source>
        <strain evidence="3 4">CECT 8064</strain>
    </source>
</reference>
<dbReference type="Gene3D" id="3.40.50.850">
    <property type="entry name" value="Isochorismatase-like"/>
    <property type="match status" value="1"/>
</dbReference>
<feature type="domain" description="Isochorismatase-like" evidence="2">
    <location>
        <begin position="3"/>
        <end position="140"/>
    </location>
</feature>
<dbReference type="EMBL" id="JBHMEP010000015">
    <property type="protein sequence ID" value="MFB9137622.1"/>
    <property type="molecule type" value="Genomic_DNA"/>
</dbReference>
<dbReference type="InterPro" id="IPR000868">
    <property type="entry name" value="Isochorismatase-like_dom"/>
</dbReference>
<dbReference type="Pfam" id="PF00857">
    <property type="entry name" value="Isochorismatase"/>
    <property type="match status" value="1"/>
</dbReference>
<dbReference type="Proteomes" id="UP001589645">
    <property type="component" value="Unassembled WGS sequence"/>
</dbReference>
<proteinExistence type="predicted"/>
<keyword evidence="4" id="KW-1185">Reference proteome</keyword>
<evidence type="ECO:0000313" key="4">
    <source>
        <dbReference type="Proteomes" id="UP001589645"/>
    </source>
</evidence>
<gene>
    <name evidence="3" type="ORF">ACFFUV_21970</name>
</gene>